<proteinExistence type="inferred from homology"/>
<gene>
    <name evidence="5" type="ORF">HGRIS_009287</name>
</gene>
<feature type="domain" description="Carboxylesterase type B" evidence="4">
    <location>
        <begin position="36"/>
        <end position="156"/>
    </location>
</feature>
<dbReference type="SUPFAM" id="SSF53474">
    <property type="entry name" value="alpha/beta-Hydrolases"/>
    <property type="match status" value="1"/>
</dbReference>
<accession>A0ABR3J0U0</accession>
<evidence type="ECO:0000313" key="5">
    <source>
        <dbReference type="EMBL" id="KAL0949209.1"/>
    </source>
</evidence>
<sequence length="179" mass="19336">MACSMSFATRVSLLLLLLGVPALCAPEVTILDGATFIGRSLQSAGQEAFRGIPFAEAPIGQKRLRPPVRKAYEESRISATEFGPYCLQPFDSELKNGTNPNEVARMSEDCLTINIQRPAGLSPNEKIPVMVWIHGGAFSFGGGTDPQFNATNLVGQSMARVGNLSYGLRSVLVLMTMNW</sequence>
<evidence type="ECO:0000313" key="6">
    <source>
        <dbReference type="Proteomes" id="UP001556367"/>
    </source>
</evidence>
<dbReference type="InterPro" id="IPR029058">
    <property type="entry name" value="AB_hydrolase_fold"/>
</dbReference>
<dbReference type="Gene3D" id="3.40.50.1820">
    <property type="entry name" value="alpha/beta hydrolase"/>
    <property type="match status" value="1"/>
</dbReference>
<dbReference type="EMBL" id="JASNQZ010000012">
    <property type="protein sequence ID" value="KAL0949209.1"/>
    <property type="molecule type" value="Genomic_DNA"/>
</dbReference>
<protein>
    <recommendedName>
        <fullName evidence="4">Carboxylesterase type B domain-containing protein</fullName>
    </recommendedName>
</protein>
<keyword evidence="2" id="KW-0378">Hydrolase</keyword>
<dbReference type="InterPro" id="IPR002018">
    <property type="entry name" value="CarbesteraseB"/>
</dbReference>
<evidence type="ECO:0000259" key="4">
    <source>
        <dbReference type="Pfam" id="PF00135"/>
    </source>
</evidence>
<reference evidence="6" key="1">
    <citation type="submission" date="2024-06" db="EMBL/GenBank/DDBJ databases">
        <title>Multi-omics analyses provide insights into the biosynthesis of the anticancer antibiotic pleurotin in Hohenbuehelia grisea.</title>
        <authorList>
            <person name="Weaver J.A."/>
            <person name="Alberti F."/>
        </authorList>
    </citation>
    <scope>NUCLEOTIDE SEQUENCE [LARGE SCALE GENOMIC DNA]</scope>
    <source>
        <strain evidence="6">T-177</strain>
    </source>
</reference>
<evidence type="ECO:0000256" key="2">
    <source>
        <dbReference type="ARBA" id="ARBA00022801"/>
    </source>
</evidence>
<evidence type="ECO:0000256" key="3">
    <source>
        <dbReference type="SAM" id="SignalP"/>
    </source>
</evidence>
<keyword evidence="6" id="KW-1185">Reference proteome</keyword>
<organism evidence="5 6">
    <name type="scientific">Hohenbuehelia grisea</name>
    <dbReference type="NCBI Taxonomy" id="104357"/>
    <lineage>
        <taxon>Eukaryota</taxon>
        <taxon>Fungi</taxon>
        <taxon>Dikarya</taxon>
        <taxon>Basidiomycota</taxon>
        <taxon>Agaricomycotina</taxon>
        <taxon>Agaricomycetes</taxon>
        <taxon>Agaricomycetidae</taxon>
        <taxon>Agaricales</taxon>
        <taxon>Pleurotineae</taxon>
        <taxon>Pleurotaceae</taxon>
        <taxon>Hohenbuehelia</taxon>
    </lineage>
</organism>
<dbReference type="Proteomes" id="UP001556367">
    <property type="component" value="Unassembled WGS sequence"/>
</dbReference>
<evidence type="ECO:0000256" key="1">
    <source>
        <dbReference type="ARBA" id="ARBA00005964"/>
    </source>
</evidence>
<name>A0ABR3J0U0_9AGAR</name>
<dbReference type="PANTHER" id="PTHR43918:SF4">
    <property type="entry name" value="CARBOXYLIC ESTER HYDROLASE"/>
    <property type="match status" value="1"/>
</dbReference>
<comment type="similarity">
    <text evidence="1">Belongs to the type-B carboxylesterase/lipase family.</text>
</comment>
<feature type="signal peptide" evidence="3">
    <location>
        <begin position="1"/>
        <end position="24"/>
    </location>
</feature>
<dbReference type="Pfam" id="PF00135">
    <property type="entry name" value="COesterase"/>
    <property type="match status" value="1"/>
</dbReference>
<comment type="caution">
    <text evidence="5">The sequence shown here is derived from an EMBL/GenBank/DDBJ whole genome shotgun (WGS) entry which is preliminary data.</text>
</comment>
<keyword evidence="3" id="KW-0732">Signal</keyword>
<feature type="chain" id="PRO_5045833293" description="Carboxylesterase type B domain-containing protein" evidence="3">
    <location>
        <begin position="25"/>
        <end position="179"/>
    </location>
</feature>
<dbReference type="InterPro" id="IPR050654">
    <property type="entry name" value="AChE-related_enzymes"/>
</dbReference>
<dbReference type="PANTHER" id="PTHR43918">
    <property type="entry name" value="ACETYLCHOLINESTERASE"/>
    <property type="match status" value="1"/>
</dbReference>